<dbReference type="InterPro" id="IPR043129">
    <property type="entry name" value="ATPase_NBD"/>
</dbReference>
<dbReference type="GO" id="GO:0006040">
    <property type="term" value="P:amino sugar metabolic process"/>
    <property type="evidence" value="ECO:0007669"/>
    <property type="project" value="InterPro"/>
</dbReference>
<dbReference type="HAMAP" id="MF_01270">
    <property type="entry name" value="AnhMurNAc_kinase"/>
    <property type="match status" value="1"/>
</dbReference>
<name>A0A3B0Y9I2_9ZZZZ</name>
<dbReference type="GO" id="GO:0009254">
    <property type="term" value="P:peptidoglycan turnover"/>
    <property type="evidence" value="ECO:0007669"/>
    <property type="project" value="InterPro"/>
</dbReference>
<dbReference type="PANTHER" id="PTHR30605:SF0">
    <property type="entry name" value="ANHYDRO-N-ACETYLMURAMIC ACID KINASE"/>
    <property type="match status" value="1"/>
</dbReference>
<dbReference type="Pfam" id="PF03702">
    <property type="entry name" value="AnmK"/>
    <property type="match status" value="1"/>
</dbReference>
<dbReference type="SUPFAM" id="SSF53067">
    <property type="entry name" value="Actin-like ATPase domain"/>
    <property type="match status" value="1"/>
</dbReference>
<reference evidence="1" key="1">
    <citation type="submission" date="2018-06" db="EMBL/GenBank/DDBJ databases">
        <authorList>
            <person name="Zhirakovskaya E."/>
        </authorList>
    </citation>
    <scope>NUCLEOTIDE SEQUENCE</scope>
</reference>
<dbReference type="NCBIfam" id="NF007139">
    <property type="entry name" value="PRK09585.1-3"/>
    <property type="match status" value="1"/>
</dbReference>
<accession>A0A3B0Y9I2</accession>
<dbReference type="PANTHER" id="PTHR30605">
    <property type="entry name" value="ANHYDRO-N-ACETYLMURAMIC ACID KINASE"/>
    <property type="match status" value="1"/>
</dbReference>
<keyword evidence="1" id="KW-0808">Transferase</keyword>
<dbReference type="GO" id="GO:0005524">
    <property type="term" value="F:ATP binding"/>
    <property type="evidence" value="ECO:0007669"/>
    <property type="project" value="InterPro"/>
</dbReference>
<dbReference type="GO" id="GO:0016301">
    <property type="term" value="F:kinase activity"/>
    <property type="evidence" value="ECO:0007669"/>
    <property type="project" value="UniProtKB-KW"/>
</dbReference>
<evidence type="ECO:0000313" key="1">
    <source>
        <dbReference type="EMBL" id="VAW73033.1"/>
    </source>
</evidence>
<sequence length="370" mass="39616">MAEYYLGLMSGTSMDGIDAALVDLQDSTPKLLCARTLAWPDALQQQLLHIVDHPQSVSLHALGQLDAAVGETFAVAAQSVIQEAGIAAKDILAIGSHGQTLFHAPNSQPAFSHQCGDPNRIAEITGITTVADFRRRDIAAGGQGAPLVPAFHQTMFSELGQDRAVLNIGGIANLTLLPGDETQVSGFDTGPGNGLMDIWCRKYRDKAHDENGAWAETGKCHPALLDSLLEHPFLKQPPPKSTGRETFSADWLEEQLARLPTIPESCDVQRTLLEFTVRTICDALKNYGGKTRQLLVCGGGIHNGFLMQRLAETLKGIETTSTETFGLHPDWVEAVAFAWLAKQTLNGKAGNLPAVTGASHPVVLGAIYPA</sequence>
<protein>
    <submittedName>
        <fullName evidence="1">Anhydro-N-acetylmuramic acid kinase</fullName>
        <ecNumber evidence="1">2.7.1.170</ecNumber>
    </submittedName>
</protein>
<dbReference type="CDD" id="cd24050">
    <property type="entry name" value="ASKHA_NBD_ANMK"/>
    <property type="match status" value="1"/>
</dbReference>
<gene>
    <name evidence="1" type="ORF">MNBD_GAMMA15-2266</name>
</gene>
<keyword evidence="1" id="KW-0418">Kinase</keyword>
<dbReference type="EMBL" id="UOFN01000012">
    <property type="protein sequence ID" value="VAW73033.1"/>
    <property type="molecule type" value="Genomic_DNA"/>
</dbReference>
<organism evidence="1">
    <name type="scientific">hydrothermal vent metagenome</name>
    <dbReference type="NCBI Taxonomy" id="652676"/>
    <lineage>
        <taxon>unclassified sequences</taxon>
        <taxon>metagenomes</taxon>
        <taxon>ecological metagenomes</taxon>
    </lineage>
</organism>
<dbReference type="InterPro" id="IPR005338">
    <property type="entry name" value="Anhydro_N_Ac-Mur_kinase"/>
</dbReference>
<dbReference type="EC" id="2.7.1.170" evidence="1"/>
<dbReference type="Gene3D" id="3.30.420.40">
    <property type="match status" value="2"/>
</dbReference>
<dbReference type="GO" id="GO:0016773">
    <property type="term" value="F:phosphotransferase activity, alcohol group as acceptor"/>
    <property type="evidence" value="ECO:0007669"/>
    <property type="project" value="InterPro"/>
</dbReference>
<proteinExistence type="inferred from homology"/>
<dbReference type="NCBIfam" id="NF007148">
    <property type="entry name" value="PRK09585.3-2"/>
    <property type="match status" value="1"/>
</dbReference>
<dbReference type="AlphaFoldDB" id="A0A3B0Y9I2"/>